<dbReference type="Gene3D" id="3.90.320.10">
    <property type="match status" value="1"/>
</dbReference>
<dbReference type="AlphaFoldDB" id="A0A6S6M900"/>
<keyword evidence="10" id="KW-0234">DNA repair</keyword>
<accession>A0A6S6M900</accession>
<dbReference type="Gene3D" id="3.40.50.300">
    <property type="entry name" value="P-loop containing nucleotide triphosphate hydrolases"/>
    <property type="match status" value="4"/>
</dbReference>
<keyword evidence="7" id="KW-0269">Exonuclease</keyword>
<keyword evidence="6 16" id="KW-0347">Helicase</keyword>
<gene>
    <name evidence="19" type="ORF">GEOBRER4_n2789</name>
</gene>
<evidence type="ECO:0000259" key="18">
    <source>
        <dbReference type="PROSITE" id="PS51217"/>
    </source>
</evidence>
<evidence type="ECO:0000256" key="10">
    <source>
        <dbReference type="ARBA" id="ARBA00023204"/>
    </source>
</evidence>
<evidence type="ECO:0000256" key="15">
    <source>
        <dbReference type="ARBA" id="ARBA00048988"/>
    </source>
</evidence>
<dbReference type="Proteomes" id="UP000515472">
    <property type="component" value="Chromosome"/>
</dbReference>
<dbReference type="GO" id="GO:0000725">
    <property type="term" value="P:recombinational repair"/>
    <property type="evidence" value="ECO:0007669"/>
    <property type="project" value="TreeGrafter"/>
</dbReference>
<evidence type="ECO:0000256" key="9">
    <source>
        <dbReference type="ARBA" id="ARBA00023125"/>
    </source>
</evidence>
<dbReference type="Pfam" id="PF12705">
    <property type="entry name" value="PDDEXK_1"/>
    <property type="match status" value="1"/>
</dbReference>
<keyword evidence="20" id="KW-1185">Reference proteome</keyword>
<keyword evidence="3 16" id="KW-0547">Nucleotide-binding</keyword>
<evidence type="ECO:0000256" key="4">
    <source>
        <dbReference type="ARBA" id="ARBA00022763"/>
    </source>
</evidence>
<evidence type="ECO:0000256" key="14">
    <source>
        <dbReference type="ARBA" id="ARBA00034923"/>
    </source>
</evidence>
<evidence type="ECO:0000313" key="20">
    <source>
        <dbReference type="Proteomes" id="UP000515472"/>
    </source>
</evidence>
<protein>
    <recommendedName>
        <fullName evidence="13">DNA 3'-5' helicase</fullName>
        <ecNumber evidence="13">5.6.2.4</ecNumber>
    </recommendedName>
    <alternativeName>
        <fullName evidence="14">DNA 3'-5' helicase II</fullName>
    </alternativeName>
</protein>
<dbReference type="SUPFAM" id="SSF52540">
    <property type="entry name" value="P-loop containing nucleoside triphosphate hydrolases"/>
    <property type="match status" value="1"/>
</dbReference>
<evidence type="ECO:0000256" key="6">
    <source>
        <dbReference type="ARBA" id="ARBA00022806"/>
    </source>
</evidence>
<dbReference type="InterPro" id="IPR011604">
    <property type="entry name" value="PDDEXK-like_dom_sf"/>
</dbReference>
<dbReference type="InterPro" id="IPR013986">
    <property type="entry name" value="DExx_box_DNA_helicase_dom_sf"/>
</dbReference>
<organism evidence="19 20">
    <name type="scientific">Citrifermentans bremense</name>
    <dbReference type="NCBI Taxonomy" id="60035"/>
    <lineage>
        <taxon>Bacteria</taxon>
        <taxon>Pseudomonadati</taxon>
        <taxon>Thermodesulfobacteriota</taxon>
        <taxon>Desulfuromonadia</taxon>
        <taxon>Geobacterales</taxon>
        <taxon>Geobacteraceae</taxon>
        <taxon>Citrifermentans</taxon>
    </lineage>
</organism>
<dbReference type="GO" id="GO:0004527">
    <property type="term" value="F:exonuclease activity"/>
    <property type="evidence" value="ECO:0007669"/>
    <property type="project" value="UniProtKB-KW"/>
</dbReference>
<evidence type="ECO:0000256" key="16">
    <source>
        <dbReference type="PROSITE-ProRule" id="PRU00560"/>
    </source>
</evidence>
<evidence type="ECO:0000256" key="1">
    <source>
        <dbReference type="ARBA" id="ARBA00009922"/>
    </source>
</evidence>
<dbReference type="EC" id="5.6.2.4" evidence="13"/>
<evidence type="ECO:0000256" key="8">
    <source>
        <dbReference type="ARBA" id="ARBA00022840"/>
    </source>
</evidence>
<dbReference type="InterPro" id="IPR000212">
    <property type="entry name" value="DNA_helicase_UvrD/REP"/>
</dbReference>
<dbReference type="Pfam" id="PF00580">
    <property type="entry name" value="UvrD-helicase"/>
    <property type="match status" value="1"/>
</dbReference>
<dbReference type="InterPro" id="IPR014017">
    <property type="entry name" value="DNA_helicase_UvrD-like_C"/>
</dbReference>
<dbReference type="KEGG" id="gbn:GEOBRER4_26850"/>
<dbReference type="PROSITE" id="PS51198">
    <property type="entry name" value="UVRD_HELICASE_ATP_BIND"/>
    <property type="match status" value="1"/>
</dbReference>
<dbReference type="RefSeq" id="WP_185242755.1">
    <property type="nucleotide sequence ID" value="NZ_AP023213.1"/>
</dbReference>
<keyword evidence="5 16" id="KW-0378">Hydrolase</keyword>
<keyword evidence="11" id="KW-0413">Isomerase</keyword>
<dbReference type="PANTHER" id="PTHR11070">
    <property type="entry name" value="UVRD / RECB / PCRA DNA HELICASE FAMILY MEMBER"/>
    <property type="match status" value="1"/>
</dbReference>
<evidence type="ECO:0000256" key="2">
    <source>
        <dbReference type="ARBA" id="ARBA00022722"/>
    </source>
</evidence>
<evidence type="ECO:0000256" key="3">
    <source>
        <dbReference type="ARBA" id="ARBA00022741"/>
    </source>
</evidence>
<dbReference type="Gene3D" id="1.10.10.160">
    <property type="match status" value="1"/>
</dbReference>
<dbReference type="GO" id="GO:0005524">
    <property type="term" value="F:ATP binding"/>
    <property type="evidence" value="ECO:0007669"/>
    <property type="project" value="UniProtKB-UniRule"/>
</dbReference>
<evidence type="ECO:0000256" key="12">
    <source>
        <dbReference type="ARBA" id="ARBA00034617"/>
    </source>
</evidence>
<feature type="binding site" evidence="16">
    <location>
        <begin position="11"/>
        <end position="18"/>
    </location>
    <ligand>
        <name>ATP</name>
        <dbReference type="ChEBI" id="CHEBI:30616"/>
    </ligand>
</feature>
<dbReference type="SUPFAM" id="SSF52980">
    <property type="entry name" value="Restriction endonuclease-like"/>
    <property type="match status" value="1"/>
</dbReference>
<dbReference type="PANTHER" id="PTHR11070:SF2">
    <property type="entry name" value="ATP-DEPENDENT DNA HELICASE SRS2"/>
    <property type="match status" value="1"/>
</dbReference>
<proteinExistence type="inferred from homology"/>
<dbReference type="GO" id="GO:0003677">
    <property type="term" value="F:DNA binding"/>
    <property type="evidence" value="ECO:0007669"/>
    <property type="project" value="UniProtKB-KW"/>
</dbReference>
<evidence type="ECO:0000256" key="13">
    <source>
        <dbReference type="ARBA" id="ARBA00034808"/>
    </source>
</evidence>
<keyword evidence="9" id="KW-0238">DNA-binding</keyword>
<dbReference type="PROSITE" id="PS51217">
    <property type="entry name" value="UVRD_HELICASE_CTER"/>
    <property type="match status" value="1"/>
</dbReference>
<feature type="domain" description="UvrD-like helicase ATP-binding" evidence="17">
    <location>
        <begin position="1"/>
        <end position="416"/>
    </location>
</feature>
<evidence type="ECO:0000256" key="5">
    <source>
        <dbReference type="ARBA" id="ARBA00022801"/>
    </source>
</evidence>
<keyword evidence="2" id="KW-0540">Nuclease</keyword>
<feature type="domain" description="UvrD-like helicase C-terminal" evidence="18">
    <location>
        <begin position="417"/>
        <end position="701"/>
    </location>
</feature>
<evidence type="ECO:0000256" key="11">
    <source>
        <dbReference type="ARBA" id="ARBA00023235"/>
    </source>
</evidence>
<dbReference type="InterPro" id="IPR011335">
    <property type="entry name" value="Restrct_endonuc-II-like"/>
</dbReference>
<keyword evidence="4" id="KW-0227">DNA damage</keyword>
<comment type="catalytic activity">
    <reaction evidence="15">
        <text>ATP + H2O = ADP + phosphate + H(+)</text>
        <dbReference type="Rhea" id="RHEA:13065"/>
        <dbReference type="ChEBI" id="CHEBI:15377"/>
        <dbReference type="ChEBI" id="CHEBI:15378"/>
        <dbReference type="ChEBI" id="CHEBI:30616"/>
        <dbReference type="ChEBI" id="CHEBI:43474"/>
        <dbReference type="ChEBI" id="CHEBI:456216"/>
        <dbReference type="EC" id="5.6.2.4"/>
    </reaction>
</comment>
<dbReference type="GO" id="GO:0043138">
    <property type="term" value="F:3'-5' DNA helicase activity"/>
    <property type="evidence" value="ECO:0007669"/>
    <property type="project" value="UniProtKB-EC"/>
</dbReference>
<sequence length="1049" mass="116689">MAIPPLTIIPAGAGSGKTYTLQKTLAEWVGKGWVEPDRIVAVTFTEAAAGELKDRIREELVSRGRLDDALKLERSYISTIHGFGLRVLSEFAFDAGLSPAPRLLNEDEEAVLIRTALAAADRAEDVLGNLAAYGYRYNFNTGTGAEDQFKERVLQLIAKLRSIGRLEEDPRITPHALKMVERVYGQTAQAKPLKEALQRAVTALLQAFPKSLVPLFTGNKTAEKEFREDFLALARASNPENLDQDWQTWQRLRQLRLSKRGAQTPSGYDALAEAVMAAAEALPTHPGPREQAMKHVEGLLEVSQECLNRYAAGKRVKGLVDYSDMLAISQRLLAQRPDVLEELKTRVDCLVIDEFQDTNPLQFALVWALFSSGVPAVIVGDLKQAIMGFQNADPRLLENLAARNDTKPLTGNWRSTPKVMKWVNQVGKGLFGDAYTELAPMADYPSHQTALEVMDFEEGPYRGSTRIPAQYMALRIRDLLADDKQKIYDKRLKKERRIRGGDVAVLCPIKERLERYAEALRQLGIKTRMDEDGWFDSRPVQIAFHALSYLADPSDRHAALYLAVTELGVHDLQSAVAELLDGRKLDDPVLARLDALVPSSVEATVTELVASALEALDLYGVCSSWPDAASARANLLRLQGEAAEFQGANVEALVSGRYYGSGLKTFLAWLRGKVERDNKQPAPRVLDEDAVVLTTWHSSKGREWPVVAVCATDTEVYSRFPEMSVVYDDFDNLAAVLDKARMEISPAFVAPETQERFAEPLMPELRESAVRLIYVAITRAREKVILECRRYQEPEKCSYWTILQQAGRVEIDGNKMIVLGEKFDCRVVQCGKHAPEGFEDETSQGAKELPSFGRRAIRPGAVYCKLTPEVVTPSSQHGAEAGRIITIAYGEPLRVDLEIKGFDRGTFLHRCFEASVDTPDRLQLVADSLGVMLSEAGRVAIGVGIEAFRTWLKDSLVAERGHVEVPILAQNKEGSVVAGSIDLLVETPAGLWIVDHKSDQSEEFDRLFAFYRPQLEVYREAVYSLWPDKKVLGLVINWVSHGKVSMSEL</sequence>
<comment type="catalytic activity">
    <reaction evidence="12">
        <text>Couples ATP hydrolysis with the unwinding of duplex DNA by translocating in the 3'-5' direction.</text>
        <dbReference type="EC" id="5.6.2.4"/>
    </reaction>
</comment>
<evidence type="ECO:0000259" key="17">
    <source>
        <dbReference type="PROSITE" id="PS51198"/>
    </source>
</evidence>
<evidence type="ECO:0000313" key="19">
    <source>
        <dbReference type="EMBL" id="BCG47935.1"/>
    </source>
</evidence>
<evidence type="ECO:0000256" key="7">
    <source>
        <dbReference type="ARBA" id="ARBA00022839"/>
    </source>
</evidence>
<comment type="similarity">
    <text evidence="1">Belongs to the helicase family. UvrD subfamily.</text>
</comment>
<dbReference type="InterPro" id="IPR014016">
    <property type="entry name" value="UvrD-like_ATP-bd"/>
</dbReference>
<keyword evidence="8 16" id="KW-0067">ATP-binding</keyword>
<dbReference type="InterPro" id="IPR027417">
    <property type="entry name" value="P-loop_NTPase"/>
</dbReference>
<name>A0A6S6M900_9BACT</name>
<dbReference type="InterPro" id="IPR038726">
    <property type="entry name" value="PDDEXK_AddAB-type"/>
</dbReference>
<reference evidence="19 20" key="1">
    <citation type="submission" date="2020-06" db="EMBL/GenBank/DDBJ databases">
        <title>Interaction of electrochemicaly active bacteria, Geobacter bremensis R4 on different carbon anode.</title>
        <authorList>
            <person name="Meng L."/>
            <person name="Yoshida N."/>
        </authorList>
    </citation>
    <scope>NUCLEOTIDE SEQUENCE [LARGE SCALE GENOMIC DNA]</scope>
    <source>
        <strain evidence="19 20">R4</strain>
    </source>
</reference>
<dbReference type="EMBL" id="AP023213">
    <property type="protein sequence ID" value="BCG47935.1"/>
    <property type="molecule type" value="Genomic_DNA"/>
</dbReference>